<name>A0AAD4E8L0_9AGAM</name>
<dbReference type="EMBL" id="JABBWK010000021">
    <property type="protein sequence ID" value="KAG1901626.1"/>
    <property type="molecule type" value="Genomic_DNA"/>
</dbReference>
<sequence length="799" mass="88919">MSIPVNNIATLNKMTTVELDCLVTTEPQSPANGSLGHLLPLIFKPFTVKVPQADTLRIKLSKILHRNAQINTIFSQNSPDDIVPLYDSQAGLWNWALPTTPPQSSTNSTDTTLPQPDVKKFTHEEIFSSFFNVLSTAMAESESKLITLSATCTWSASNSTVAVSGSDIKRKPDLVLSNEIKPKWGNIRVCAELTYSQYKPAQRIVKAADTQAYLLLRNQPWRHFTLILSFTHQYCELRVLLYDHAGGVVTPHIKIHQNLNVFAEIIAAVVFGSPECIGESLAALHEDPQELPANYVADSILPSEDDLEPIPHADYAPELTSNDDLESLGDLIEELPVLPPSPALPPPLHIPLQPLVITSAPLLALASRSPPQGPDATFSSTPHPSHFPHTPQSPAEPCGQIHVKDKIYIMLRILFITKGLVGCGTVCYLVSLDGEEYIIKDHWVQGGEDKILNEINMLEAMSGVPGVPQLVDYWLVKKSDNIIDNTRDYHHTENPSIGGTHRTHIRLIMKPCTRLLHAFQTLKELVRAIRDIAIVERGILHCDCSLYNAMIMGEPNDSRGLLIDWEFAVFITSNDEYTIGGTGTIPFMSRALLAQMAELQGKATLQEARKSSSKTLVLLPSRIYQSFGDDLESLFYVFTYICIKYSGPNGKERAESILDSLPDSWSTLNLDDCKLRKIHPYSAKLIPLAKEWQAILRDNMETRITFDSVINLLEHHLATLQDDEERISINENLRKSAKELTRHMEKWVAEMDLSTTSISSPQLAKQKRWEAADSASDSDGSVSGAMVEDDNLIYYDLPD</sequence>
<gene>
    <name evidence="3" type="ORF">F5891DRAFT_1187500</name>
</gene>
<feature type="region of interest" description="Disordered" evidence="1">
    <location>
        <begin position="764"/>
        <end position="784"/>
    </location>
</feature>
<dbReference type="Proteomes" id="UP001195769">
    <property type="component" value="Unassembled WGS sequence"/>
</dbReference>
<feature type="region of interest" description="Disordered" evidence="1">
    <location>
        <begin position="368"/>
        <end position="397"/>
    </location>
</feature>
<comment type="caution">
    <text evidence="3">The sequence shown here is derived from an EMBL/GenBank/DDBJ whole genome shotgun (WGS) entry which is preliminary data.</text>
</comment>
<dbReference type="SUPFAM" id="SSF56112">
    <property type="entry name" value="Protein kinase-like (PK-like)"/>
    <property type="match status" value="1"/>
</dbReference>
<dbReference type="RefSeq" id="XP_041227201.1">
    <property type="nucleotide sequence ID" value="XM_041366858.1"/>
</dbReference>
<reference evidence="3" key="1">
    <citation type="journal article" date="2020" name="New Phytol.">
        <title>Comparative genomics reveals dynamic genome evolution in host specialist ectomycorrhizal fungi.</title>
        <authorList>
            <person name="Lofgren L.A."/>
            <person name="Nguyen N.H."/>
            <person name="Vilgalys R."/>
            <person name="Ruytinx J."/>
            <person name="Liao H.L."/>
            <person name="Branco S."/>
            <person name="Kuo A."/>
            <person name="LaButti K."/>
            <person name="Lipzen A."/>
            <person name="Andreopoulos W."/>
            <person name="Pangilinan J."/>
            <person name="Riley R."/>
            <person name="Hundley H."/>
            <person name="Na H."/>
            <person name="Barry K."/>
            <person name="Grigoriev I.V."/>
            <person name="Stajich J.E."/>
            <person name="Kennedy P.G."/>
        </authorList>
    </citation>
    <scope>NUCLEOTIDE SEQUENCE</scope>
    <source>
        <strain evidence="3">FC203</strain>
    </source>
</reference>
<dbReference type="AlphaFoldDB" id="A0AAD4E8L0"/>
<dbReference type="GeneID" id="64661156"/>
<keyword evidence="4" id="KW-1185">Reference proteome</keyword>
<accession>A0AAD4E8L0</accession>
<feature type="domain" description="Fungal-type protein kinase" evidence="2">
    <location>
        <begin position="179"/>
        <end position="278"/>
    </location>
</feature>
<proteinExistence type="predicted"/>
<dbReference type="PANTHER" id="PTHR38248">
    <property type="entry name" value="FUNK1 6"/>
    <property type="match status" value="1"/>
</dbReference>
<evidence type="ECO:0000256" key="1">
    <source>
        <dbReference type="SAM" id="MobiDB-lite"/>
    </source>
</evidence>
<dbReference type="Gene3D" id="1.10.510.10">
    <property type="entry name" value="Transferase(Phosphotransferase) domain 1"/>
    <property type="match status" value="1"/>
</dbReference>
<evidence type="ECO:0000313" key="4">
    <source>
        <dbReference type="Proteomes" id="UP001195769"/>
    </source>
</evidence>
<evidence type="ECO:0000259" key="2">
    <source>
        <dbReference type="Pfam" id="PF17667"/>
    </source>
</evidence>
<organism evidence="3 4">
    <name type="scientific">Suillus fuscotomentosus</name>
    <dbReference type="NCBI Taxonomy" id="1912939"/>
    <lineage>
        <taxon>Eukaryota</taxon>
        <taxon>Fungi</taxon>
        <taxon>Dikarya</taxon>
        <taxon>Basidiomycota</taxon>
        <taxon>Agaricomycotina</taxon>
        <taxon>Agaricomycetes</taxon>
        <taxon>Agaricomycetidae</taxon>
        <taxon>Boletales</taxon>
        <taxon>Suillineae</taxon>
        <taxon>Suillaceae</taxon>
        <taxon>Suillus</taxon>
    </lineage>
</organism>
<dbReference type="InterPro" id="IPR040976">
    <property type="entry name" value="Pkinase_fungal"/>
</dbReference>
<dbReference type="PANTHER" id="PTHR38248:SF2">
    <property type="entry name" value="FUNK1 11"/>
    <property type="match status" value="1"/>
</dbReference>
<feature type="compositionally biased region" description="Low complexity" evidence="1">
    <location>
        <begin position="377"/>
        <end position="390"/>
    </location>
</feature>
<feature type="compositionally biased region" description="Low complexity" evidence="1">
    <location>
        <begin position="772"/>
        <end position="784"/>
    </location>
</feature>
<evidence type="ECO:0000313" key="3">
    <source>
        <dbReference type="EMBL" id="KAG1901626.1"/>
    </source>
</evidence>
<protein>
    <recommendedName>
        <fullName evidence="2">Fungal-type protein kinase domain-containing protein</fullName>
    </recommendedName>
</protein>
<dbReference type="InterPro" id="IPR011009">
    <property type="entry name" value="Kinase-like_dom_sf"/>
</dbReference>
<feature type="domain" description="Fungal-type protein kinase" evidence="2">
    <location>
        <begin position="402"/>
        <end position="642"/>
    </location>
</feature>
<dbReference type="Pfam" id="PF17667">
    <property type="entry name" value="Pkinase_fungal"/>
    <property type="match status" value="2"/>
</dbReference>